<proteinExistence type="inferred from homology"/>
<evidence type="ECO:0000313" key="5">
    <source>
        <dbReference type="Proteomes" id="UP000218627"/>
    </source>
</evidence>
<comment type="subcellular location">
    <subcellularLocation>
        <location evidence="1">Encapsulin nanocompartment</location>
    </subcellularLocation>
</comment>
<evidence type="ECO:0000313" key="4">
    <source>
        <dbReference type="EMBL" id="SNZ15488.1"/>
    </source>
</evidence>
<dbReference type="RefSeq" id="WP_096602742.1">
    <property type="nucleotide sequence ID" value="NZ_OBEN01000008.1"/>
</dbReference>
<sequence>MDFFGRNVSPLTEEEWNTLESAIIDVAKRSLVCRRFMSVVGPLGVGHQVISYDVFLGVEPGSCEVRPGEESEVCQPVRTGTRKHIVLPTIYKPFNISWRDLEYWRQFNLPIDTSSASAAAFATAVAEDTLILHGNKKLGIEGLLTVEGRQTMSMSDWEVVGNAFNDVSLGIAKLSEMGFFGPYYMILNPKQYFQLNRVYHNTGLLELEQIKKVVSDIFYTPIVPEGKAILVSAGPQNMDIVIGLDISLVYVESSNMVHQFRVMEVLVPRIKRPGAVLVIGK</sequence>
<dbReference type="PANTHER" id="PTHR37165:SF1">
    <property type="entry name" value="TYPE 1 ENCAPSULIN SHELL PROTEIN"/>
    <property type="match status" value="1"/>
</dbReference>
<dbReference type="Gene3D" id="3.30.2400.30">
    <property type="match status" value="1"/>
</dbReference>
<name>A0A285P206_9AQUI</name>
<dbReference type="Pfam" id="PF04454">
    <property type="entry name" value="Linocin_M18"/>
    <property type="match status" value="1"/>
</dbReference>
<evidence type="ECO:0000256" key="1">
    <source>
        <dbReference type="ARBA" id="ARBA00033738"/>
    </source>
</evidence>
<evidence type="ECO:0000256" key="2">
    <source>
        <dbReference type="ARBA" id="ARBA00033743"/>
    </source>
</evidence>
<dbReference type="GO" id="GO:0140737">
    <property type="term" value="C:encapsulin nanocompartment"/>
    <property type="evidence" value="ECO:0007669"/>
    <property type="project" value="UniProtKB-SubCell"/>
</dbReference>
<dbReference type="OrthoDB" id="2922at2"/>
<evidence type="ECO:0000256" key="3">
    <source>
        <dbReference type="ARBA" id="ARBA00033787"/>
    </source>
</evidence>
<comment type="similarity">
    <text evidence="2">Belongs to the encapsulin family. Family 1 subfamily.</text>
</comment>
<dbReference type="InterPro" id="IPR007544">
    <property type="entry name" value="ENCAP"/>
</dbReference>
<reference evidence="5" key="1">
    <citation type="submission" date="2017-09" db="EMBL/GenBank/DDBJ databases">
        <authorList>
            <person name="Varghese N."/>
            <person name="Submissions S."/>
        </authorList>
    </citation>
    <scope>NUCLEOTIDE SEQUENCE [LARGE SCALE GENOMIC DNA]</scope>
    <source>
        <strain evidence="5">DSM 2913</strain>
    </source>
</reference>
<keyword evidence="3" id="KW-1284">Encapsulin nanocompartment</keyword>
<dbReference type="Gene3D" id="3.30.2320.10">
    <property type="entry name" value="hypothetical protein PF0899 domain"/>
    <property type="match status" value="1"/>
</dbReference>
<dbReference type="PANTHER" id="PTHR37165">
    <property type="entry name" value="PEPTIDASE U56 FAMILY"/>
    <property type="match status" value="1"/>
</dbReference>
<accession>A0A285P206</accession>
<dbReference type="AlphaFoldDB" id="A0A285P206"/>
<protein>
    <submittedName>
        <fullName evidence="4">Uncharacterized protein, linocin/CFP29 family</fullName>
    </submittedName>
</protein>
<gene>
    <name evidence="4" type="ORF">SAMN06265353_1381</name>
</gene>
<keyword evidence="5" id="KW-1185">Reference proteome</keyword>
<organism evidence="4 5">
    <name type="scientific">Hydrogenobacter hydrogenophilus</name>
    <dbReference type="NCBI Taxonomy" id="35835"/>
    <lineage>
        <taxon>Bacteria</taxon>
        <taxon>Pseudomonadati</taxon>
        <taxon>Aquificota</taxon>
        <taxon>Aquificia</taxon>
        <taxon>Aquificales</taxon>
        <taxon>Aquificaceae</taxon>
        <taxon>Hydrogenobacter</taxon>
    </lineage>
</organism>
<dbReference type="NCBIfam" id="NF041155">
    <property type="entry name" value="encap_f1"/>
    <property type="match status" value="1"/>
</dbReference>
<dbReference type="Proteomes" id="UP000218627">
    <property type="component" value="Unassembled WGS sequence"/>
</dbReference>
<dbReference type="EMBL" id="OBEN01000008">
    <property type="protein sequence ID" value="SNZ15488.1"/>
    <property type="molecule type" value="Genomic_DNA"/>
</dbReference>
<dbReference type="InterPro" id="IPR051429">
    <property type="entry name" value="Encapsulin_nc"/>
</dbReference>